<dbReference type="PIRSF" id="PIRSF001434">
    <property type="entry name" value="CGS"/>
    <property type="match status" value="1"/>
</dbReference>
<dbReference type="SUPFAM" id="SSF53383">
    <property type="entry name" value="PLP-dependent transferases"/>
    <property type="match status" value="1"/>
</dbReference>
<sequence length="453" mass="48555">MSQPLDSVTAGHTPEDQDRQDPGAAWSFETKQIHSGAAPDPTTGARAVPIYQSTSFVFRDTQHAADLFSLAEPGNIYTRIHNPTQDVLEQRVAALEGGIAAVALASGQAAETLAILTLAGAGGHVVSSSSLYGGTYNLFRHTLPRFGVEVTFVEDPENLAAWQAAVRPNTKAFFAETLGNPRGDVLDVRAVADTAHEAGVPLIVDNTVPTPYLLRPIEHGADIVVHSATKFLGGHGTTIGGVVVDAGTFDFGAHAERFPEFHEPDPSYHGLRYWPDLGPSAFAVKLRVQLLRDLGPALSPHSAFLLLQGIETLSLRLERHTSNALELARWLERRDEVAAVHYAGLESNRWYEAGQRYLPRGAGAVLAFELKDGAEAGRRFVDAVELFSHLANIGDVRSLIIHPASTTHSQLTEEQLVATGATPGLVRLSVGLENVDDLKADLEAGFRAAKAAS</sequence>
<evidence type="ECO:0000256" key="5">
    <source>
        <dbReference type="PIRSR" id="PIRSR001434-2"/>
    </source>
</evidence>
<dbReference type="GO" id="GO:0071269">
    <property type="term" value="P:L-homocysteine biosynthetic process"/>
    <property type="evidence" value="ECO:0007669"/>
    <property type="project" value="TreeGrafter"/>
</dbReference>
<evidence type="ECO:0000313" key="8">
    <source>
        <dbReference type="EMBL" id="TYR45358.1"/>
    </source>
</evidence>
<dbReference type="FunFam" id="3.40.640.10:FF:000035">
    <property type="entry name" value="O-succinylhomoserine sulfhydrylase"/>
    <property type="match status" value="1"/>
</dbReference>
<reference evidence="8 9" key="1">
    <citation type="submission" date="2019-08" db="EMBL/GenBank/DDBJ databases">
        <title>Draft genome for granaticin producer strain Streptomyces parvus C05.</title>
        <authorList>
            <person name="Gonzalez-Pimentel J.L."/>
        </authorList>
    </citation>
    <scope>NUCLEOTIDE SEQUENCE [LARGE SCALE GENOMIC DNA]</scope>
    <source>
        <strain evidence="8 9">C05</strain>
    </source>
</reference>
<comment type="similarity">
    <text evidence="2 6">Belongs to the trans-sulfuration enzymes family.</text>
</comment>
<dbReference type="InterPro" id="IPR054542">
    <property type="entry name" value="Cys_met_metab_PP"/>
</dbReference>
<dbReference type="Pfam" id="PF01053">
    <property type="entry name" value="Cys_Met_Meta_PP"/>
    <property type="match status" value="1"/>
</dbReference>
<gene>
    <name evidence="8" type="ORF">FY004_37215</name>
</gene>
<evidence type="ECO:0000256" key="7">
    <source>
        <dbReference type="SAM" id="MobiDB-lite"/>
    </source>
</evidence>
<evidence type="ECO:0000256" key="1">
    <source>
        <dbReference type="ARBA" id="ARBA00001933"/>
    </source>
</evidence>
<feature type="modified residue" description="N6-(pyridoxal phosphate)lysine" evidence="5">
    <location>
        <position position="230"/>
    </location>
</feature>
<dbReference type="InterPro" id="IPR015422">
    <property type="entry name" value="PyrdxlP-dep_Trfase_small"/>
</dbReference>
<dbReference type="PANTHER" id="PTHR43797:SF2">
    <property type="entry name" value="HOMOCYSTEINE_CYSTEINE SYNTHASE"/>
    <property type="match status" value="1"/>
</dbReference>
<dbReference type="AlphaFoldDB" id="A0A5D4HX25"/>
<dbReference type="RefSeq" id="WP_148905213.1">
    <property type="nucleotide sequence ID" value="NZ_VSZQ01000403.1"/>
</dbReference>
<dbReference type="CDD" id="cd00614">
    <property type="entry name" value="CGS_like"/>
    <property type="match status" value="1"/>
</dbReference>
<comment type="cofactor">
    <cofactor evidence="1 6">
        <name>pyridoxal 5'-phosphate</name>
        <dbReference type="ChEBI" id="CHEBI:597326"/>
    </cofactor>
</comment>
<keyword evidence="3" id="KW-0808">Transferase</keyword>
<dbReference type="GO" id="GO:0030170">
    <property type="term" value="F:pyridoxal phosphate binding"/>
    <property type="evidence" value="ECO:0007669"/>
    <property type="project" value="InterPro"/>
</dbReference>
<name>A0A5D4HX25_9ACTN</name>
<dbReference type="Gene3D" id="3.40.640.10">
    <property type="entry name" value="Type I PLP-dependent aspartate aminotransferase-like (Major domain)"/>
    <property type="match status" value="1"/>
</dbReference>
<dbReference type="InterPro" id="IPR006235">
    <property type="entry name" value="OAc-hSer/O-AcSer_sulfhydrylase"/>
</dbReference>
<evidence type="ECO:0000313" key="9">
    <source>
        <dbReference type="Proteomes" id="UP000323242"/>
    </source>
</evidence>
<dbReference type="NCBIfam" id="NF005872">
    <property type="entry name" value="PRK07812.1"/>
    <property type="match status" value="1"/>
</dbReference>
<dbReference type="PROSITE" id="PS00868">
    <property type="entry name" value="CYS_MET_METAB_PP"/>
    <property type="match status" value="1"/>
</dbReference>
<comment type="caution">
    <text evidence="8">The sequence shown here is derived from an EMBL/GenBank/DDBJ whole genome shotgun (WGS) entry which is preliminary data.</text>
</comment>
<dbReference type="InterPro" id="IPR015421">
    <property type="entry name" value="PyrdxlP-dep_Trfase_major"/>
</dbReference>
<dbReference type="NCBIfam" id="TIGR01326">
    <property type="entry name" value="OAH_OAS_sulfhy"/>
    <property type="match status" value="1"/>
</dbReference>
<dbReference type="InterPro" id="IPR000277">
    <property type="entry name" value="Cys/Met-Metab_PyrdxlP-dep_enz"/>
</dbReference>
<evidence type="ECO:0000256" key="2">
    <source>
        <dbReference type="ARBA" id="ARBA00009077"/>
    </source>
</evidence>
<protein>
    <submittedName>
        <fullName evidence="8">Bifunctional o-acetylhomoserine/o-acetylserine sulfhydrylase</fullName>
    </submittedName>
</protein>
<keyword evidence="4 5" id="KW-0663">Pyridoxal phosphate</keyword>
<dbReference type="InterPro" id="IPR015424">
    <property type="entry name" value="PyrdxlP-dep_Trfase"/>
</dbReference>
<dbReference type="GO" id="GO:0006535">
    <property type="term" value="P:cysteine biosynthetic process from serine"/>
    <property type="evidence" value="ECO:0007669"/>
    <property type="project" value="TreeGrafter"/>
</dbReference>
<dbReference type="Gene3D" id="3.90.1150.10">
    <property type="entry name" value="Aspartate Aminotransferase, domain 1"/>
    <property type="match status" value="1"/>
</dbReference>
<dbReference type="GO" id="GO:0019346">
    <property type="term" value="P:transsulfuration"/>
    <property type="evidence" value="ECO:0007669"/>
    <property type="project" value="InterPro"/>
</dbReference>
<evidence type="ECO:0000256" key="3">
    <source>
        <dbReference type="ARBA" id="ARBA00022679"/>
    </source>
</evidence>
<proteinExistence type="inferred from homology"/>
<feature type="region of interest" description="Disordered" evidence="7">
    <location>
        <begin position="1"/>
        <end position="22"/>
    </location>
</feature>
<keyword evidence="9" id="KW-1185">Reference proteome</keyword>
<dbReference type="GO" id="GO:0004124">
    <property type="term" value="F:cysteine synthase activity"/>
    <property type="evidence" value="ECO:0007669"/>
    <property type="project" value="TreeGrafter"/>
</dbReference>
<dbReference type="GO" id="GO:0003961">
    <property type="term" value="F:O-acetylhomoserine aminocarboxypropyltransferase activity"/>
    <property type="evidence" value="ECO:0007669"/>
    <property type="project" value="TreeGrafter"/>
</dbReference>
<dbReference type="EMBL" id="VSZQ01000403">
    <property type="protein sequence ID" value="TYR45358.1"/>
    <property type="molecule type" value="Genomic_DNA"/>
</dbReference>
<dbReference type="PANTHER" id="PTHR43797">
    <property type="entry name" value="HOMOCYSTEINE/CYSTEINE SYNTHASE"/>
    <property type="match status" value="1"/>
</dbReference>
<organism evidence="8 9">
    <name type="scientific">Streptomyces parvus</name>
    <dbReference type="NCBI Taxonomy" id="66428"/>
    <lineage>
        <taxon>Bacteria</taxon>
        <taxon>Bacillati</taxon>
        <taxon>Actinomycetota</taxon>
        <taxon>Actinomycetes</taxon>
        <taxon>Kitasatosporales</taxon>
        <taxon>Streptomycetaceae</taxon>
        <taxon>Streptomyces</taxon>
    </lineage>
</organism>
<dbReference type="GO" id="GO:0005737">
    <property type="term" value="C:cytoplasm"/>
    <property type="evidence" value="ECO:0007669"/>
    <property type="project" value="TreeGrafter"/>
</dbReference>
<evidence type="ECO:0000256" key="4">
    <source>
        <dbReference type="ARBA" id="ARBA00022898"/>
    </source>
</evidence>
<evidence type="ECO:0000256" key="6">
    <source>
        <dbReference type="RuleBase" id="RU362118"/>
    </source>
</evidence>
<dbReference type="Proteomes" id="UP000323242">
    <property type="component" value="Unassembled WGS sequence"/>
</dbReference>
<accession>A0A5D4HX25</accession>